<protein>
    <submittedName>
        <fullName evidence="1">Uncharacterized protein</fullName>
    </submittedName>
</protein>
<dbReference type="EMBL" id="KQ420287">
    <property type="protein sequence ID" value="KOF80751.1"/>
    <property type="molecule type" value="Genomic_DNA"/>
</dbReference>
<sequence length="38" mass="4620">MFAIIFSIASLFYKPLRINFKEWTLITDDYSLEYQTIK</sequence>
<gene>
    <name evidence="1" type="ORF">OCBIM_22027452mg</name>
</gene>
<dbReference type="AlphaFoldDB" id="A0A0L8GUM2"/>
<reference evidence="1" key="1">
    <citation type="submission" date="2015-07" db="EMBL/GenBank/DDBJ databases">
        <title>MeaNS - Measles Nucleotide Surveillance Program.</title>
        <authorList>
            <person name="Tran T."/>
            <person name="Druce J."/>
        </authorList>
    </citation>
    <scope>NUCLEOTIDE SEQUENCE</scope>
    <source>
        <strain evidence="1">UCB-OBI-ISO-001</strain>
        <tissue evidence="1">Gonad</tissue>
    </source>
</reference>
<accession>A0A0L8GUM2</accession>
<proteinExistence type="predicted"/>
<name>A0A0L8GUM2_OCTBM</name>
<evidence type="ECO:0000313" key="1">
    <source>
        <dbReference type="EMBL" id="KOF80751.1"/>
    </source>
</evidence>
<organism evidence="1">
    <name type="scientific">Octopus bimaculoides</name>
    <name type="common">California two-spotted octopus</name>
    <dbReference type="NCBI Taxonomy" id="37653"/>
    <lineage>
        <taxon>Eukaryota</taxon>
        <taxon>Metazoa</taxon>
        <taxon>Spiralia</taxon>
        <taxon>Lophotrochozoa</taxon>
        <taxon>Mollusca</taxon>
        <taxon>Cephalopoda</taxon>
        <taxon>Coleoidea</taxon>
        <taxon>Octopodiformes</taxon>
        <taxon>Octopoda</taxon>
        <taxon>Incirrata</taxon>
        <taxon>Octopodidae</taxon>
        <taxon>Octopus</taxon>
    </lineage>
</organism>